<organism evidence="2">
    <name type="scientific">Laccaria bicolor (strain S238N-H82 / ATCC MYA-4686)</name>
    <name type="common">Bicoloured deceiver</name>
    <name type="synonym">Laccaria laccata var. bicolor</name>
    <dbReference type="NCBI Taxonomy" id="486041"/>
    <lineage>
        <taxon>Eukaryota</taxon>
        <taxon>Fungi</taxon>
        <taxon>Dikarya</taxon>
        <taxon>Basidiomycota</taxon>
        <taxon>Agaricomycotina</taxon>
        <taxon>Agaricomycetes</taxon>
        <taxon>Agaricomycetidae</taxon>
        <taxon>Agaricales</taxon>
        <taxon>Agaricineae</taxon>
        <taxon>Hydnangiaceae</taxon>
        <taxon>Laccaria</taxon>
    </lineage>
</organism>
<reference evidence="1 2" key="1">
    <citation type="journal article" date="2008" name="Nature">
        <title>The genome of Laccaria bicolor provides insights into mycorrhizal symbiosis.</title>
        <authorList>
            <person name="Martin F."/>
            <person name="Aerts A."/>
            <person name="Ahren D."/>
            <person name="Brun A."/>
            <person name="Danchin E.G.J."/>
            <person name="Duchaussoy F."/>
            <person name="Gibon J."/>
            <person name="Kohler A."/>
            <person name="Lindquist E."/>
            <person name="Pereda V."/>
            <person name="Salamov A."/>
            <person name="Shapiro H.J."/>
            <person name="Wuyts J."/>
            <person name="Blaudez D."/>
            <person name="Buee M."/>
            <person name="Brokstein P."/>
            <person name="Canbaeck B."/>
            <person name="Cohen D."/>
            <person name="Courty P.E."/>
            <person name="Coutinho P.M."/>
            <person name="Delaruelle C."/>
            <person name="Detter J.C."/>
            <person name="Deveau A."/>
            <person name="DiFazio S."/>
            <person name="Duplessis S."/>
            <person name="Fraissinet-Tachet L."/>
            <person name="Lucic E."/>
            <person name="Frey-Klett P."/>
            <person name="Fourrey C."/>
            <person name="Feussner I."/>
            <person name="Gay G."/>
            <person name="Grimwood J."/>
            <person name="Hoegger P.J."/>
            <person name="Jain P."/>
            <person name="Kilaru S."/>
            <person name="Labbe J."/>
            <person name="Lin Y.C."/>
            <person name="Legue V."/>
            <person name="Le Tacon F."/>
            <person name="Marmeisse R."/>
            <person name="Melayah D."/>
            <person name="Montanini B."/>
            <person name="Muratet M."/>
            <person name="Nehls U."/>
            <person name="Niculita-Hirzel H."/>
            <person name="Oudot-Le Secq M.P."/>
            <person name="Peter M."/>
            <person name="Quesneville H."/>
            <person name="Rajashekar B."/>
            <person name="Reich M."/>
            <person name="Rouhier N."/>
            <person name="Schmutz J."/>
            <person name="Yin T."/>
            <person name="Chalot M."/>
            <person name="Henrissat B."/>
            <person name="Kuees U."/>
            <person name="Lucas S."/>
            <person name="Van de Peer Y."/>
            <person name="Podila G.K."/>
            <person name="Polle A."/>
            <person name="Pukkila P.J."/>
            <person name="Richardson P.M."/>
            <person name="Rouze P."/>
            <person name="Sanders I.R."/>
            <person name="Stajich J.E."/>
            <person name="Tunlid A."/>
            <person name="Tuskan G."/>
            <person name="Grigoriev I.V."/>
        </authorList>
    </citation>
    <scope>NUCLEOTIDE SEQUENCE [LARGE SCALE GENOMIC DNA]</scope>
    <source>
        <strain evidence="2">S238N-H82 / ATCC MYA-4686</strain>
    </source>
</reference>
<dbReference type="AlphaFoldDB" id="B0CNA5"/>
<sequence length="363" mass="40653">MNNNLVVTSIRLTPSKLHEVRLTGEERSNVPASFHGQLADSVAVICRTVAVEQTGAGRRFLSSYILTQLAAHFSSTDGDKIQIIPFDESDVIDMGPIVDFVVSKGGTPIGRHLVKMPMIFATNIDDMASHQFCAIFQTDHLTLTLALINQYVPLLEKFCRRPSGLNALRGCVTNGFDWKFFVFRVQNDKGKTGELLLFDTIIPYTDLPLLMGVLNDWVRNCRDENLQFCELVTDDQTEEMTQNEKENIFPQDAVSDAGELGQQADEILPKPILEYSEVSCPDFSQENIFPQDAVPDAGKLGQQADKILPRPKRKWRKAKKKQVSTQIDSQSLMVVEGDDSEKVTESYLEVRTLCVLFCCTKSP</sequence>
<accession>B0CNA5</accession>
<name>B0CNA5_LACBS</name>
<dbReference type="RefSeq" id="XP_001874105.1">
    <property type="nucleotide sequence ID" value="XM_001874070.1"/>
</dbReference>
<evidence type="ECO:0000313" key="1">
    <source>
        <dbReference type="EMBL" id="EDR15897.1"/>
    </source>
</evidence>
<proteinExistence type="predicted"/>
<gene>
    <name evidence="1" type="ORF">LACBIDRAFT_301330</name>
</gene>
<dbReference type="InParanoid" id="B0CNA5"/>
<dbReference type="KEGG" id="lbc:LACBIDRAFT_301330"/>
<keyword evidence="2" id="KW-1185">Reference proteome</keyword>
<dbReference type="OrthoDB" id="3248728at2759"/>
<protein>
    <submittedName>
        <fullName evidence="1">Predicted protein</fullName>
    </submittedName>
</protein>
<dbReference type="HOGENOM" id="CLU_763055_0_0_1"/>
<dbReference type="Proteomes" id="UP000001194">
    <property type="component" value="Unassembled WGS sequence"/>
</dbReference>
<dbReference type="EMBL" id="DS547091">
    <property type="protein sequence ID" value="EDR15897.1"/>
    <property type="molecule type" value="Genomic_DNA"/>
</dbReference>
<dbReference type="GeneID" id="6069558"/>
<evidence type="ECO:0000313" key="2">
    <source>
        <dbReference type="Proteomes" id="UP000001194"/>
    </source>
</evidence>